<organism evidence="2 3">
    <name type="scientific">Sorghum bicolor</name>
    <name type="common">Sorghum</name>
    <name type="synonym">Sorghum vulgare</name>
    <dbReference type="NCBI Taxonomy" id="4558"/>
    <lineage>
        <taxon>Eukaryota</taxon>
        <taxon>Viridiplantae</taxon>
        <taxon>Streptophyta</taxon>
        <taxon>Embryophyta</taxon>
        <taxon>Tracheophyta</taxon>
        <taxon>Spermatophyta</taxon>
        <taxon>Magnoliopsida</taxon>
        <taxon>Liliopsida</taxon>
        <taxon>Poales</taxon>
        <taxon>Poaceae</taxon>
        <taxon>PACMAD clade</taxon>
        <taxon>Panicoideae</taxon>
        <taxon>Andropogonodae</taxon>
        <taxon>Andropogoneae</taxon>
        <taxon>Sorghinae</taxon>
        <taxon>Sorghum</taxon>
    </lineage>
</organism>
<dbReference type="Proteomes" id="UP000000768">
    <property type="component" value="Chromosome 2"/>
</dbReference>
<reference evidence="2 3" key="1">
    <citation type="journal article" date="2009" name="Nature">
        <title>The Sorghum bicolor genome and the diversification of grasses.</title>
        <authorList>
            <person name="Paterson A.H."/>
            <person name="Bowers J.E."/>
            <person name="Bruggmann R."/>
            <person name="Dubchak I."/>
            <person name="Grimwood J."/>
            <person name="Gundlach H."/>
            <person name="Haberer G."/>
            <person name="Hellsten U."/>
            <person name="Mitros T."/>
            <person name="Poliakov A."/>
            <person name="Schmutz J."/>
            <person name="Spannagl M."/>
            <person name="Tang H."/>
            <person name="Wang X."/>
            <person name="Wicker T."/>
            <person name="Bharti A.K."/>
            <person name="Chapman J."/>
            <person name="Feltus F.A."/>
            <person name="Gowik U."/>
            <person name="Grigoriev I.V."/>
            <person name="Lyons E."/>
            <person name="Maher C.A."/>
            <person name="Martis M."/>
            <person name="Narechania A."/>
            <person name="Otillar R.P."/>
            <person name="Penning B.W."/>
            <person name="Salamov A.A."/>
            <person name="Wang Y."/>
            <person name="Zhang L."/>
            <person name="Carpita N.C."/>
            <person name="Freeling M."/>
            <person name="Gingle A.R."/>
            <person name="Hash C.T."/>
            <person name="Keller B."/>
            <person name="Klein P."/>
            <person name="Kresovich S."/>
            <person name="McCann M.C."/>
            <person name="Ming R."/>
            <person name="Peterson D.G."/>
            <person name="Mehboob-ur-Rahman"/>
            <person name="Ware D."/>
            <person name="Westhoff P."/>
            <person name="Mayer K.F."/>
            <person name="Messing J."/>
            <person name="Rokhsar D.S."/>
        </authorList>
    </citation>
    <scope>NUCLEOTIDE SEQUENCE [LARGE SCALE GENOMIC DNA]</scope>
    <source>
        <strain evidence="3">cv. BTx623</strain>
    </source>
</reference>
<evidence type="ECO:0000313" key="3">
    <source>
        <dbReference type="Proteomes" id="UP000000768"/>
    </source>
</evidence>
<sequence length="78" mass="8137">MMMKASASFLPSLPPRTYGAPPPSMSAARSKTSSAARSSSKPLSGGLLGHLSSKMDEASMALKDVPQRLLDVLVDATF</sequence>
<dbReference type="Gramene" id="OQU89282">
    <property type="protein sequence ID" value="OQU89282"/>
    <property type="gene ID" value="SORBI_3002G168750"/>
</dbReference>
<gene>
    <name evidence="2" type="ORF">SORBI_3002G168750</name>
</gene>
<keyword evidence="3" id="KW-1185">Reference proteome</keyword>
<feature type="region of interest" description="Disordered" evidence="1">
    <location>
        <begin position="1"/>
        <end position="50"/>
    </location>
</feature>
<name>A0A1W0W4I9_SORBI</name>
<evidence type="ECO:0000313" key="2">
    <source>
        <dbReference type="EMBL" id="OQU89282.1"/>
    </source>
</evidence>
<accession>A0A1W0W4I9</accession>
<feature type="compositionally biased region" description="Low complexity" evidence="1">
    <location>
        <begin position="25"/>
        <end position="50"/>
    </location>
</feature>
<dbReference type="EMBL" id="CM000761">
    <property type="protein sequence ID" value="OQU89282.1"/>
    <property type="molecule type" value="Genomic_DNA"/>
</dbReference>
<dbReference type="AlphaFoldDB" id="A0A1W0W4I9"/>
<protein>
    <submittedName>
        <fullName evidence="2">Uncharacterized protein</fullName>
    </submittedName>
</protein>
<dbReference type="InParanoid" id="A0A1W0W4I9"/>
<evidence type="ECO:0000256" key="1">
    <source>
        <dbReference type="SAM" id="MobiDB-lite"/>
    </source>
</evidence>
<proteinExistence type="predicted"/>
<reference evidence="3" key="2">
    <citation type="journal article" date="2018" name="Plant J.">
        <title>The Sorghum bicolor reference genome: improved assembly, gene annotations, a transcriptome atlas, and signatures of genome organization.</title>
        <authorList>
            <person name="McCormick R.F."/>
            <person name="Truong S.K."/>
            <person name="Sreedasyam A."/>
            <person name="Jenkins J."/>
            <person name="Shu S."/>
            <person name="Sims D."/>
            <person name="Kennedy M."/>
            <person name="Amirebrahimi M."/>
            <person name="Weers B.D."/>
            <person name="McKinley B."/>
            <person name="Mattison A."/>
            <person name="Morishige D.T."/>
            <person name="Grimwood J."/>
            <person name="Schmutz J."/>
            <person name="Mullet J.E."/>
        </authorList>
    </citation>
    <scope>NUCLEOTIDE SEQUENCE [LARGE SCALE GENOMIC DNA]</scope>
    <source>
        <strain evidence="3">cv. BTx623</strain>
    </source>
</reference>